<gene>
    <name evidence="2" type="ORF">C1SCF055_LOCUS35669</name>
    <name evidence="3" type="ORF">C1SCF055_LOCUS37074</name>
</gene>
<comment type="caution">
    <text evidence="2">The sequence shown here is derived from an EMBL/GenBank/DDBJ whole genome shotgun (WGS) entry which is preliminary data.</text>
</comment>
<evidence type="ECO:0000256" key="1">
    <source>
        <dbReference type="SAM" id="MobiDB-lite"/>
    </source>
</evidence>
<protein>
    <submittedName>
        <fullName evidence="4">RNase H type-1 domain-containing protein</fullName>
    </submittedName>
</protein>
<dbReference type="OrthoDB" id="411491at2759"/>
<evidence type="ECO:0000313" key="4">
    <source>
        <dbReference type="EMBL" id="CAL4797711.1"/>
    </source>
</evidence>
<reference evidence="4 5" key="2">
    <citation type="submission" date="2024-05" db="EMBL/GenBank/DDBJ databases">
        <authorList>
            <person name="Chen Y."/>
            <person name="Shah S."/>
            <person name="Dougan E. K."/>
            <person name="Thang M."/>
            <person name="Chan C."/>
        </authorList>
    </citation>
    <scope>NUCLEOTIDE SEQUENCE [LARGE SCALE GENOMIC DNA]</scope>
</reference>
<evidence type="ECO:0000313" key="3">
    <source>
        <dbReference type="EMBL" id="CAI4011960.1"/>
    </source>
</evidence>
<name>A0A9P1DK67_9DINO</name>
<feature type="region of interest" description="Disordered" evidence="1">
    <location>
        <begin position="87"/>
        <end position="117"/>
    </location>
</feature>
<sequence>MQSLNVLDRLIEFRSFHRPSSQVRKIGRTERIAGCNLSRDTSQDVPTDLFVAWGRQAEMRYPLSEMEIVKYFDSKCKEILLQLESNETPSGACDPAMDGAEPEEKVTGATDVSGPKRHENEHAGAFRMLLPSRLNVDISTEVLEILQSAHRLHRTDAPMKVALRSGWLDPRKLPSTVLCQKDLDEMARRLCWKNVPGLVHIPGSPHRAHFGQSASRLCSVTVHVGRYLEGLWDKAQDLDGSTVFVGPAGCGKTTILRDAAVNMSKELQVQVVDLLGDFSDLVGNADLGCLTGTMGTGGVERIRQTIDEHVPEVIIAEFRDKYSALKAGFICREAGVRLVCSVRTNLQSLVDSFVHVYSGRPEARDVACLTFPFASVVLLSRQSEDWEIYRDAPAVICSRGRSRFPRCELHHSSDSAESAGCSVAEFEENQETGSACVAAENHVSDLPADKANDVLV</sequence>
<dbReference type="EMBL" id="CAMXCT030005301">
    <property type="protein sequence ID" value="CAL4799272.1"/>
    <property type="molecule type" value="Genomic_DNA"/>
</dbReference>
<reference evidence="2" key="1">
    <citation type="submission" date="2022-10" db="EMBL/GenBank/DDBJ databases">
        <authorList>
            <person name="Chen Y."/>
            <person name="Dougan E. K."/>
            <person name="Chan C."/>
            <person name="Rhodes N."/>
            <person name="Thang M."/>
        </authorList>
    </citation>
    <scope>NUCLEOTIDE SEQUENCE</scope>
</reference>
<dbReference type="SUPFAM" id="SSF52540">
    <property type="entry name" value="P-loop containing nucleoside triphosphate hydrolases"/>
    <property type="match status" value="1"/>
</dbReference>
<dbReference type="InterPro" id="IPR027417">
    <property type="entry name" value="P-loop_NTPase"/>
</dbReference>
<dbReference type="EMBL" id="CAMXCT010005301">
    <property type="protein sequence ID" value="CAI4011960.1"/>
    <property type="molecule type" value="Genomic_DNA"/>
</dbReference>
<keyword evidence="5" id="KW-1185">Reference proteome</keyword>
<dbReference type="EMBL" id="CAMXCT020004791">
    <property type="protein sequence ID" value="CAL1163774.1"/>
    <property type="molecule type" value="Genomic_DNA"/>
</dbReference>
<proteinExistence type="predicted"/>
<dbReference type="EMBL" id="CAMXCT020005301">
    <property type="protein sequence ID" value="CAL1165335.1"/>
    <property type="molecule type" value="Genomic_DNA"/>
</dbReference>
<organism evidence="2">
    <name type="scientific">Cladocopium goreaui</name>
    <dbReference type="NCBI Taxonomy" id="2562237"/>
    <lineage>
        <taxon>Eukaryota</taxon>
        <taxon>Sar</taxon>
        <taxon>Alveolata</taxon>
        <taxon>Dinophyceae</taxon>
        <taxon>Suessiales</taxon>
        <taxon>Symbiodiniaceae</taxon>
        <taxon>Cladocopium</taxon>
    </lineage>
</organism>
<dbReference type="AlphaFoldDB" id="A0A9P1DK67"/>
<evidence type="ECO:0000313" key="2">
    <source>
        <dbReference type="EMBL" id="CAI4010399.1"/>
    </source>
</evidence>
<dbReference type="EMBL" id="CAMXCT030004791">
    <property type="protein sequence ID" value="CAL4797711.1"/>
    <property type="molecule type" value="Genomic_DNA"/>
</dbReference>
<dbReference type="Proteomes" id="UP001152797">
    <property type="component" value="Unassembled WGS sequence"/>
</dbReference>
<evidence type="ECO:0000313" key="5">
    <source>
        <dbReference type="Proteomes" id="UP001152797"/>
    </source>
</evidence>
<dbReference type="EMBL" id="CAMXCT010004791">
    <property type="protein sequence ID" value="CAI4010399.1"/>
    <property type="molecule type" value="Genomic_DNA"/>
</dbReference>
<accession>A0A9P1DK67</accession>